<evidence type="ECO:0000313" key="2">
    <source>
        <dbReference type="EMBL" id="KAL0116066.1"/>
    </source>
</evidence>
<dbReference type="Proteomes" id="UP001430953">
    <property type="component" value="Unassembled WGS sequence"/>
</dbReference>
<name>A0AAW2FMU0_9HYME</name>
<gene>
    <name evidence="2" type="ORF">PUN28_011135</name>
</gene>
<evidence type="ECO:0008006" key="4">
    <source>
        <dbReference type="Google" id="ProtNLM"/>
    </source>
</evidence>
<protein>
    <recommendedName>
        <fullName evidence="4">Transmembrane protein 223</fullName>
    </recommendedName>
</protein>
<dbReference type="EMBL" id="JADYXP020000010">
    <property type="protein sequence ID" value="KAL0116066.1"/>
    <property type="molecule type" value="Genomic_DNA"/>
</dbReference>
<accession>A0AAW2FMU0</accession>
<feature type="transmembrane region" description="Helical" evidence="1">
    <location>
        <begin position="127"/>
        <end position="148"/>
    </location>
</feature>
<proteinExistence type="predicted"/>
<organism evidence="2 3">
    <name type="scientific">Cardiocondyla obscurior</name>
    <dbReference type="NCBI Taxonomy" id="286306"/>
    <lineage>
        <taxon>Eukaryota</taxon>
        <taxon>Metazoa</taxon>
        <taxon>Ecdysozoa</taxon>
        <taxon>Arthropoda</taxon>
        <taxon>Hexapoda</taxon>
        <taxon>Insecta</taxon>
        <taxon>Pterygota</taxon>
        <taxon>Neoptera</taxon>
        <taxon>Endopterygota</taxon>
        <taxon>Hymenoptera</taxon>
        <taxon>Apocrita</taxon>
        <taxon>Aculeata</taxon>
        <taxon>Formicoidea</taxon>
        <taxon>Formicidae</taxon>
        <taxon>Myrmicinae</taxon>
        <taxon>Cardiocondyla</taxon>
    </lineage>
</organism>
<evidence type="ECO:0000256" key="1">
    <source>
        <dbReference type="SAM" id="Phobius"/>
    </source>
</evidence>
<dbReference type="AlphaFoldDB" id="A0AAW2FMU0"/>
<keyword evidence="1" id="KW-1133">Transmembrane helix</keyword>
<keyword evidence="1" id="KW-0812">Transmembrane</keyword>
<reference evidence="2 3" key="1">
    <citation type="submission" date="2023-03" db="EMBL/GenBank/DDBJ databases">
        <title>High recombination rates correlate with genetic variation in Cardiocondyla obscurior ants.</title>
        <authorList>
            <person name="Errbii M."/>
        </authorList>
    </citation>
    <scope>NUCLEOTIDE SEQUENCE [LARGE SCALE GENOMIC DNA]</scope>
    <source>
        <strain evidence="2">Alpha-2009</strain>
        <tissue evidence="2">Whole body</tissue>
    </source>
</reference>
<evidence type="ECO:0000313" key="3">
    <source>
        <dbReference type="Proteomes" id="UP001430953"/>
    </source>
</evidence>
<feature type="transmembrane region" description="Helical" evidence="1">
    <location>
        <begin position="73"/>
        <end position="97"/>
    </location>
</feature>
<keyword evidence="1" id="KW-0472">Membrane</keyword>
<comment type="caution">
    <text evidence="2">The sequence shown here is derived from an EMBL/GenBank/DDBJ whole genome shotgun (WGS) entry which is preliminary data.</text>
</comment>
<keyword evidence="3" id="KW-1185">Reference proteome</keyword>
<sequence length="223" mass="26107">MIYILDKARILCRSTFRKDVISGFINKKPPARNMEHYPNHRRNTWSETKFKMKDNVSDDYKIVYREISAMNGLIVIGYYAGWVGLAVNISTLGYFIYDRNSLQKRGLKGVLHDESKTGPFTLVQQGFLWFTSTIVTVILIYGSRMLPFRIYHNPKEKMFKAVFVRDILGKKRIETFGEGTLEPAFKQKDGGKVFFKMNNRIALIDQEFFPVPYVYEQMLRKTK</sequence>